<organism evidence="1">
    <name type="scientific">marine metagenome</name>
    <dbReference type="NCBI Taxonomy" id="408172"/>
    <lineage>
        <taxon>unclassified sequences</taxon>
        <taxon>metagenomes</taxon>
        <taxon>ecological metagenomes</taxon>
    </lineage>
</organism>
<evidence type="ECO:0000313" key="1">
    <source>
        <dbReference type="EMBL" id="SVA35319.1"/>
    </source>
</evidence>
<dbReference type="AlphaFoldDB" id="A0A381V4K9"/>
<proteinExistence type="predicted"/>
<gene>
    <name evidence="1" type="ORF">METZ01_LOCUS88173</name>
</gene>
<protein>
    <submittedName>
        <fullName evidence="1">Uncharacterized protein</fullName>
    </submittedName>
</protein>
<accession>A0A381V4K9</accession>
<sequence length="583" mass="65156">MASNNYDSIIFNGDRLQTAHTVPDYAGHVKINHFSIISPNNFPGGIVDLTRMFTRCEITENIFSPYVSGYIDIGDATGLFERIPIIGEEILHISFQSVGADIPEDKIDRYFRVVKVTNFNIDPKNDRLVTYTLNFTSIEYVINLATKVQKCYAGMKISDMVENIYENYINPHTSGAATANLEIPERLLDVETTKSEHNFTIPNITPFQAMLFLASRAEAAGSGVASEGYDAGQVDPGLFQAAGLTEEGKDTKGAFYCFYDTIRGGFKFKSLETLMQGNEKIQYVSAPVGLSYKNAYDEVASESHKILDYHKISSISVDTNLKNGMYGNRLITHNIIRMRHDYHDLYYKKGYLDAGNIRTDTETGALIQELPVTTANDFGNTVDYNSKHQHQTYVIDDDTFHLSDAPVISRGSDVIGKPQANVSLKSTNEGCYVRFTDINSEGAPQDSRLRETHIENWYAKRKMQDQLLNNFIYQITVPGNTHREVGDVINLQLPTKLGELTSNITIRQSTLASGKFVVTRLSHVFQKTQSKVEHSLSLHVMKDGLSRKLPGTDYVPSNFGTWEGKDTDEALAVSGRMKGQSGR</sequence>
<reference evidence="1" key="1">
    <citation type="submission" date="2018-05" db="EMBL/GenBank/DDBJ databases">
        <authorList>
            <person name="Lanie J.A."/>
            <person name="Ng W.-L."/>
            <person name="Kazmierczak K.M."/>
            <person name="Andrzejewski T.M."/>
            <person name="Davidsen T.M."/>
            <person name="Wayne K.J."/>
            <person name="Tettelin H."/>
            <person name="Glass J.I."/>
            <person name="Rusch D."/>
            <person name="Podicherti R."/>
            <person name="Tsui H.-C.T."/>
            <person name="Winkler M.E."/>
        </authorList>
    </citation>
    <scope>NUCLEOTIDE SEQUENCE</scope>
</reference>
<dbReference type="EMBL" id="UINC01007838">
    <property type="protein sequence ID" value="SVA35319.1"/>
    <property type="molecule type" value="Genomic_DNA"/>
</dbReference>
<name>A0A381V4K9_9ZZZZ</name>